<dbReference type="AlphaFoldDB" id="A0A4R6C1N1"/>
<dbReference type="EMBL" id="SDQG01000009">
    <property type="protein sequence ID" value="TDM15149.1"/>
    <property type="molecule type" value="Genomic_DNA"/>
</dbReference>
<organism evidence="1 2">
    <name type="scientific">Macrococcoides canis</name>
    <dbReference type="NCBI Taxonomy" id="1855823"/>
    <lineage>
        <taxon>Bacteria</taxon>
        <taxon>Bacillati</taxon>
        <taxon>Bacillota</taxon>
        <taxon>Bacilli</taxon>
        <taxon>Bacillales</taxon>
        <taxon>Staphylococcaceae</taxon>
        <taxon>Macrococcoides</taxon>
    </lineage>
</organism>
<dbReference type="RefSeq" id="WP_133420380.1">
    <property type="nucleotide sequence ID" value="NZ_SDGP01000007.1"/>
</dbReference>
<proteinExistence type="predicted"/>
<evidence type="ECO:0000313" key="2">
    <source>
        <dbReference type="Proteomes" id="UP000294865"/>
    </source>
</evidence>
<dbReference type="Proteomes" id="UP000294865">
    <property type="component" value="Unassembled WGS sequence"/>
</dbReference>
<evidence type="ECO:0000313" key="1">
    <source>
        <dbReference type="EMBL" id="TDM15149.1"/>
    </source>
</evidence>
<gene>
    <name evidence="1" type="ORF">ETI04_10595</name>
</gene>
<protein>
    <submittedName>
        <fullName evidence="1">Uncharacterized protein</fullName>
    </submittedName>
</protein>
<reference evidence="1 2" key="1">
    <citation type="submission" date="2019-01" db="EMBL/GenBank/DDBJ databases">
        <title>Draft genome sequences of Macrococcus caseolyticus, Macrococcus canis, Macrococcus bohemicus and Macrococcus goetzii.</title>
        <authorList>
            <person name="Mazhar S."/>
            <person name="Altermann E."/>
            <person name="Hill C."/>
            <person name="Mcauliffe O."/>
        </authorList>
    </citation>
    <scope>NUCLEOTIDE SEQUENCE [LARGE SCALE GENOMIC DNA]</scope>
    <source>
        <strain evidence="1 2">DPC7162</strain>
    </source>
</reference>
<comment type="caution">
    <text evidence="1">The sequence shown here is derived from an EMBL/GenBank/DDBJ whole genome shotgun (WGS) entry which is preliminary data.</text>
</comment>
<name>A0A4R6C1N1_9STAP</name>
<sequence length="82" mass="9667">MTKISLKNLRKEIPEEMIPGNFVRGKEIVFTYLIVSEVEGEYYVYTYEKGQGYTHKSCTPPFETLKDALVEYQMKELHLKGW</sequence>
<accession>A0A4R6C1N1</accession>